<name>A0ABN9SZB4_9DINO</name>
<dbReference type="EMBL" id="CAUYUJ010014178">
    <property type="protein sequence ID" value="CAK0837822.1"/>
    <property type="molecule type" value="Genomic_DNA"/>
</dbReference>
<reference evidence="1" key="1">
    <citation type="submission" date="2023-10" db="EMBL/GenBank/DDBJ databases">
        <authorList>
            <person name="Chen Y."/>
            <person name="Shah S."/>
            <person name="Dougan E. K."/>
            <person name="Thang M."/>
            <person name="Chan C."/>
        </authorList>
    </citation>
    <scope>NUCLEOTIDE SEQUENCE [LARGE SCALE GENOMIC DNA]</scope>
</reference>
<dbReference type="Proteomes" id="UP001189429">
    <property type="component" value="Unassembled WGS sequence"/>
</dbReference>
<comment type="caution">
    <text evidence="1">The sequence shown here is derived from an EMBL/GenBank/DDBJ whole genome shotgun (WGS) entry which is preliminary data.</text>
</comment>
<organism evidence="1 2">
    <name type="scientific">Prorocentrum cordatum</name>
    <dbReference type="NCBI Taxonomy" id="2364126"/>
    <lineage>
        <taxon>Eukaryota</taxon>
        <taxon>Sar</taxon>
        <taxon>Alveolata</taxon>
        <taxon>Dinophyceae</taxon>
        <taxon>Prorocentrales</taxon>
        <taxon>Prorocentraceae</taxon>
        <taxon>Prorocentrum</taxon>
    </lineage>
</organism>
<proteinExistence type="predicted"/>
<gene>
    <name evidence="1" type="ORF">PCOR1329_LOCUS33918</name>
</gene>
<keyword evidence="2" id="KW-1185">Reference proteome</keyword>
<sequence length="206" mass="23343">MVILCQNKDPAIKLRTQLLHERLAQWLARPELHKRARFLEEAYRCRGRGVGKPLADSQGGLLVDFHEFAELQDVLTEDLDALRWQRAAKHAHGDGLGGRGDVSQIKRELAHCAMQGHWQEWALNLLVAVGGQWPRRRQADAGYQGSPLCQRCLSEEESLEHRIWRCPCNAGKPAYDKTAHLVPETLSGMENCPAPSPVARQHRPRR</sequence>
<evidence type="ECO:0000313" key="1">
    <source>
        <dbReference type="EMBL" id="CAK0837822.1"/>
    </source>
</evidence>
<accession>A0ABN9SZB4</accession>
<evidence type="ECO:0000313" key="2">
    <source>
        <dbReference type="Proteomes" id="UP001189429"/>
    </source>
</evidence>
<protein>
    <submittedName>
        <fullName evidence="1">Uncharacterized protein</fullName>
    </submittedName>
</protein>